<dbReference type="SUPFAM" id="SSF144020">
    <property type="entry name" value="FdhE-like"/>
    <property type="match status" value="1"/>
</dbReference>
<dbReference type="KEGG" id="xyk:GT347_11470"/>
<gene>
    <name evidence="2 6" type="primary">fdhE</name>
    <name evidence="6" type="ORF">GT347_11470</name>
</gene>
<dbReference type="GO" id="GO:0051604">
    <property type="term" value="P:protein maturation"/>
    <property type="evidence" value="ECO:0007669"/>
    <property type="project" value="TreeGrafter"/>
</dbReference>
<feature type="domain" description="FdhE N-terminal" evidence="3">
    <location>
        <begin position="18"/>
        <end position="181"/>
    </location>
</feature>
<dbReference type="GO" id="GO:0008199">
    <property type="term" value="F:ferric iron binding"/>
    <property type="evidence" value="ECO:0007669"/>
    <property type="project" value="TreeGrafter"/>
</dbReference>
<dbReference type="InterPro" id="IPR056796">
    <property type="entry name" value="FdhE_C"/>
</dbReference>
<dbReference type="Pfam" id="PF24860">
    <property type="entry name" value="FdhE_C"/>
    <property type="match status" value="1"/>
</dbReference>
<dbReference type="RefSeq" id="WP_160552076.1">
    <property type="nucleotide sequence ID" value="NZ_CP047650.1"/>
</dbReference>
<feature type="domain" description="FdhE C-terminal" evidence="5">
    <location>
        <begin position="225"/>
        <end position="311"/>
    </location>
</feature>
<dbReference type="CDD" id="cd16341">
    <property type="entry name" value="FdhE"/>
    <property type="match status" value="1"/>
</dbReference>
<dbReference type="PIRSF" id="PIRSF018296">
    <property type="entry name" value="Format_dh_formtn"/>
    <property type="match status" value="1"/>
</dbReference>
<evidence type="ECO:0000256" key="2">
    <source>
        <dbReference type="HAMAP-Rule" id="MF_00611"/>
    </source>
</evidence>
<dbReference type="Pfam" id="PF24859">
    <property type="entry name" value="FdhE_central"/>
    <property type="match status" value="1"/>
</dbReference>
<dbReference type="InterPro" id="IPR056774">
    <property type="entry name" value="FdhE_N"/>
</dbReference>
<dbReference type="Gene3D" id="3.90.1670.10">
    <property type="entry name" value="FdhE-like domain"/>
    <property type="match status" value="1"/>
</dbReference>
<dbReference type="PANTHER" id="PTHR37689:SF1">
    <property type="entry name" value="PROTEIN FDHE"/>
    <property type="match status" value="1"/>
</dbReference>
<name>A0A857J637_9BURK</name>
<reference evidence="6 7" key="1">
    <citation type="submission" date="2020-01" db="EMBL/GenBank/DDBJ databases">
        <title>Genome sequencing of strain KACC 21265.</title>
        <authorList>
            <person name="Heo J."/>
            <person name="Kim S.-J."/>
            <person name="Kim J.-S."/>
            <person name="Hong S.-B."/>
            <person name="Kwon S.-W."/>
        </authorList>
    </citation>
    <scope>NUCLEOTIDE SEQUENCE [LARGE SCALE GENOMIC DNA]</scope>
    <source>
        <strain evidence="6 7">KACC 21265</strain>
    </source>
</reference>
<protein>
    <recommendedName>
        <fullName evidence="2">Protein FdhE homolog</fullName>
    </recommendedName>
</protein>
<dbReference type="EMBL" id="CP047650">
    <property type="protein sequence ID" value="QHI98559.1"/>
    <property type="molecule type" value="Genomic_DNA"/>
</dbReference>
<dbReference type="InterPro" id="IPR006452">
    <property type="entry name" value="Formate_DH_accessory"/>
</dbReference>
<dbReference type="InterPro" id="IPR024064">
    <property type="entry name" value="FdhE-like_sf"/>
</dbReference>
<evidence type="ECO:0000259" key="4">
    <source>
        <dbReference type="Pfam" id="PF24859"/>
    </source>
</evidence>
<dbReference type="NCBIfam" id="TIGR01562">
    <property type="entry name" value="FdhE"/>
    <property type="match status" value="1"/>
</dbReference>
<comment type="similarity">
    <text evidence="2">Belongs to the FdhE family.</text>
</comment>
<dbReference type="InterPro" id="IPR056797">
    <property type="entry name" value="FdhE_central"/>
</dbReference>
<feature type="domain" description="FdhE central" evidence="4">
    <location>
        <begin position="186"/>
        <end position="224"/>
    </location>
</feature>
<dbReference type="HAMAP" id="MF_00611">
    <property type="entry name" value="FdeH"/>
    <property type="match status" value="1"/>
</dbReference>
<evidence type="ECO:0000313" key="6">
    <source>
        <dbReference type="EMBL" id="QHI98559.1"/>
    </source>
</evidence>
<dbReference type="AlphaFoldDB" id="A0A857J637"/>
<dbReference type="GO" id="GO:0005829">
    <property type="term" value="C:cytosol"/>
    <property type="evidence" value="ECO:0007669"/>
    <property type="project" value="TreeGrafter"/>
</dbReference>
<sequence length="319" mass="33943">MQRILQPGEIETLDRIHFPRIRLPQPATLFQERAARLRQLAAGNPIADYLLFAARLVDAQHHQVSQAAPAEPLPAGAAERASAHGMPLLPVADALPAAWRGTLRGLVAELKGDAAVPAALQPVFDHLAALDDTALDALARQVLADNIGREELAAAPLVMAALQVVYAIRAAALSEKDVPYAEPATVCPVCGSAPVASVLRIGGEAGGHRYLHCSCCATEWHMVRVKCSHCESTKGVRYQGAADAQATPAGKADTRQPVLAETCDTCHTYRKLVDQEQDPYVDPVADDLASITLDLLMGETEFSRASGNPLLAIEKPLAV</sequence>
<comment type="function">
    <text evidence="2">Necessary for formate dehydrogenase activity.</text>
</comment>
<comment type="subcellular location">
    <subcellularLocation>
        <location evidence="2">Cytoplasm</location>
    </subcellularLocation>
</comment>
<evidence type="ECO:0000259" key="5">
    <source>
        <dbReference type="Pfam" id="PF24860"/>
    </source>
</evidence>
<evidence type="ECO:0000259" key="3">
    <source>
        <dbReference type="Pfam" id="PF04216"/>
    </source>
</evidence>
<proteinExistence type="inferred from homology"/>
<keyword evidence="1 2" id="KW-0963">Cytoplasm</keyword>
<keyword evidence="7" id="KW-1185">Reference proteome</keyword>
<dbReference type="Pfam" id="PF04216">
    <property type="entry name" value="FdhE_N"/>
    <property type="match status" value="1"/>
</dbReference>
<dbReference type="Proteomes" id="UP000464787">
    <property type="component" value="Chromosome"/>
</dbReference>
<organism evidence="6 7">
    <name type="scientific">Xylophilus rhododendri</name>
    <dbReference type="NCBI Taxonomy" id="2697032"/>
    <lineage>
        <taxon>Bacteria</taxon>
        <taxon>Pseudomonadati</taxon>
        <taxon>Pseudomonadota</taxon>
        <taxon>Betaproteobacteria</taxon>
        <taxon>Burkholderiales</taxon>
        <taxon>Xylophilus</taxon>
    </lineage>
</organism>
<evidence type="ECO:0000313" key="7">
    <source>
        <dbReference type="Proteomes" id="UP000464787"/>
    </source>
</evidence>
<accession>A0A857J637</accession>
<evidence type="ECO:0000256" key="1">
    <source>
        <dbReference type="ARBA" id="ARBA00022490"/>
    </source>
</evidence>
<dbReference type="PANTHER" id="PTHR37689">
    <property type="entry name" value="PROTEIN FDHE"/>
    <property type="match status" value="1"/>
</dbReference>